<dbReference type="InterPro" id="IPR009091">
    <property type="entry name" value="RCC1/BLIP-II"/>
</dbReference>
<accession>A0A151ZJ81</accession>
<reference evidence="5 6" key="1">
    <citation type="submission" date="2015-12" db="EMBL/GenBank/DDBJ databases">
        <title>Dictyostelia acquired genes for synthesis and detection of signals that induce cell-type specialization by lateral gene transfer from prokaryotes.</title>
        <authorList>
            <person name="Gloeckner G."/>
            <person name="Schaap P."/>
        </authorList>
    </citation>
    <scope>NUCLEOTIDE SEQUENCE [LARGE SCALE GENOMIC DNA]</scope>
    <source>
        <strain evidence="5 6">TK</strain>
    </source>
</reference>
<protein>
    <submittedName>
        <fullName evidence="5">Regulator of chromosome condensation domain-containing protein</fullName>
    </submittedName>
</protein>
<evidence type="ECO:0000313" key="5">
    <source>
        <dbReference type="EMBL" id="KYQ93977.1"/>
    </source>
</evidence>
<evidence type="ECO:0000256" key="2">
    <source>
        <dbReference type="PROSITE-ProRule" id="PRU00235"/>
    </source>
</evidence>
<dbReference type="Pfam" id="PF12456">
    <property type="entry name" value="hSac2"/>
    <property type="match status" value="1"/>
</dbReference>
<feature type="repeat" description="RCC1" evidence="2">
    <location>
        <begin position="334"/>
        <end position="391"/>
    </location>
</feature>
<feature type="repeat" description="RCC1" evidence="2">
    <location>
        <begin position="230"/>
        <end position="279"/>
    </location>
</feature>
<dbReference type="PANTHER" id="PTHR22870">
    <property type="entry name" value="REGULATOR OF CHROMOSOME CONDENSATION"/>
    <property type="match status" value="1"/>
</dbReference>
<gene>
    <name evidence="5" type="ORF">DLAC_04869</name>
</gene>
<dbReference type="PANTHER" id="PTHR22870:SF408">
    <property type="entry name" value="OS09G0560450 PROTEIN"/>
    <property type="match status" value="1"/>
</dbReference>
<dbReference type="InterPro" id="IPR051210">
    <property type="entry name" value="Ub_ligase/GEF_domain"/>
</dbReference>
<evidence type="ECO:0000313" key="6">
    <source>
        <dbReference type="Proteomes" id="UP000076078"/>
    </source>
</evidence>
<name>A0A151ZJ81_TIELA</name>
<evidence type="ECO:0000259" key="4">
    <source>
        <dbReference type="Pfam" id="PF12456"/>
    </source>
</evidence>
<dbReference type="Pfam" id="PF13540">
    <property type="entry name" value="RCC1_2"/>
    <property type="match status" value="2"/>
</dbReference>
<comment type="caution">
    <text evidence="5">The sequence shown here is derived from an EMBL/GenBank/DDBJ whole genome shotgun (WGS) entry which is preliminary data.</text>
</comment>
<dbReference type="SUPFAM" id="SSF50985">
    <property type="entry name" value="RCC1/BLIP-II"/>
    <property type="match status" value="2"/>
</dbReference>
<dbReference type="OMA" id="WVMYSIN"/>
<dbReference type="PROSITE" id="PS50012">
    <property type="entry name" value="RCC1_3"/>
    <property type="match status" value="6"/>
</dbReference>
<dbReference type="Gene3D" id="2.130.10.30">
    <property type="entry name" value="Regulator of chromosome condensation 1/beta-lactamase-inhibitor protein II"/>
    <property type="match status" value="4"/>
</dbReference>
<dbReference type="InterPro" id="IPR000408">
    <property type="entry name" value="Reg_chr_condens"/>
</dbReference>
<keyword evidence="1" id="KW-0677">Repeat</keyword>
<evidence type="ECO:0000256" key="3">
    <source>
        <dbReference type="SAM" id="MobiDB-lite"/>
    </source>
</evidence>
<dbReference type="OrthoDB" id="10256179at2759"/>
<dbReference type="PRINTS" id="PR00633">
    <property type="entry name" value="RCCNDNSATION"/>
</dbReference>
<feature type="region of interest" description="Disordered" evidence="3">
    <location>
        <begin position="1120"/>
        <end position="1140"/>
    </location>
</feature>
<feature type="compositionally biased region" description="Low complexity" evidence="3">
    <location>
        <begin position="1127"/>
        <end position="1140"/>
    </location>
</feature>
<organism evidence="5 6">
    <name type="scientific">Tieghemostelium lacteum</name>
    <name type="common">Slime mold</name>
    <name type="synonym">Dictyostelium lacteum</name>
    <dbReference type="NCBI Taxonomy" id="361077"/>
    <lineage>
        <taxon>Eukaryota</taxon>
        <taxon>Amoebozoa</taxon>
        <taxon>Evosea</taxon>
        <taxon>Eumycetozoa</taxon>
        <taxon>Dictyostelia</taxon>
        <taxon>Dictyosteliales</taxon>
        <taxon>Raperosteliaceae</taxon>
        <taxon>Tieghemostelium</taxon>
    </lineage>
</organism>
<dbReference type="Pfam" id="PF00415">
    <property type="entry name" value="RCC1"/>
    <property type="match status" value="3"/>
</dbReference>
<dbReference type="Proteomes" id="UP000076078">
    <property type="component" value="Unassembled WGS sequence"/>
</dbReference>
<feature type="repeat" description="RCC1" evidence="2">
    <location>
        <begin position="637"/>
        <end position="686"/>
    </location>
</feature>
<proteinExistence type="predicted"/>
<dbReference type="STRING" id="361077.A0A151ZJ81"/>
<evidence type="ECO:0000256" key="1">
    <source>
        <dbReference type="ARBA" id="ARBA00022737"/>
    </source>
</evidence>
<sequence length="1140" mass="127015">MATTVYASGTGVGSGCEMNTNGGYTNLQPTVSQVLQNNGFNNIQSISASSEVTYFIDSGNVYSFGSNGQLGCGNSKDSKIKPEGLSYLSDQKEQKFSKIYSNAHKDNNFCFIQSQDGMLLSFGNSMDFRTGVGSEITQTLPRYVSGFDSPVVMVSLGLCHGVAITERSTLYMWGRPFGFDSEAYPTPFKFDFKFPLPPSGPDDVNNNNNNEGIKQIVSGDEFTLFLTNSGRVFGIGSGESQCLLDEDTKLLEPTLLTFIPEPVKQLACGNSHCLALTQSNRLLVWGRNSNGALGINEVNYSTILKEKVELVNLPDPVIYCAATLYQNFAITSVGDAYSWGYNVFGNLGNGNNRNVIAPQLIESLCIKNLPRSMRISQMTLCQNYSLFLMDNERGEIPTAMGFIDKSLLNSQSTREYPSMPYWIQNSAITPNSLWITGSIYATDNEISDDQMNFKSMKSLDQYQVTSMAIGNKCGYAISSHGNVYCWGSGFALGQGSGGDPCKVPTQIHDLPSGKSVKVFAHASDVCFVTNERGNLYSFGRSKNFLTGQGSDEDDVYYPRLMEGFKSACGIDKVVISSTHALALDKEGNIYAWGSGKALGNRNRSSIEKQPKKIQDQSYRAIDLACGDNYSMYLTDGGRVYSFGEGLKGQLGLGDNKFSSLPTLVKFTEKIVSLASTSCYSSAISQNSNLYFWGNNSNGVLNFIDKPSSKANIMSLSIPTLAPKFTNQHLHHMVLTEINIFAITTRGSLYAWGEPHLGIGSGIKVYQPILVESTQSVCVLDVKVSDWQCLAIVTPKVQKSDYHELPNPQLLESNGTLLSPPNSPNSLIIHDDSGIESQQDNFVDDPEEITRHEDYIKNQTDEVRFWSHLDKEIDINTWCGRIAETKEFLNRLESFKYDPNTEASIQHAQKIIPAGERVLKGWVMYSINHKDYEAERMLIITTENIYRIKYDWKKLQILNYKVFPLTTIYKVKIGKFSDWKSMVSSSLRKSSYEKEYGVQIWFQNPSNWKPPAFVNPFAKNLNYPYITLRPAVNLQSPQAHEDQEMICLEIGTAIQCAIHFKRNFGKPIDLLHKFSRESPSKWNELPPFPVRKVENVQRFGANGLLSYTHNKFIAKTQNGFVDPSLKESNNNNNNNNSNKNK</sequence>
<dbReference type="AlphaFoldDB" id="A0A151ZJ81"/>
<feature type="repeat" description="RCC1" evidence="2">
    <location>
        <begin position="533"/>
        <end position="586"/>
    </location>
</feature>
<feature type="repeat" description="RCC1" evidence="2">
    <location>
        <begin position="587"/>
        <end position="636"/>
    </location>
</feature>
<dbReference type="InterPro" id="IPR022158">
    <property type="entry name" value="Inositol_phosphatase"/>
</dbReference>
<feature type="domain" description="Inositol phosphatase" evidence="4">
    <location>
        <begin position="901"/>
        <end position="1001"/>
    </location>
</feature>
<keyword evidence="6" id="KW-1185">Reference proteome</keyword>
<dbReference type="EMBL" id="LODT01000023">
    <property type="protein sequence ID" value="KYQ93977.1"/>
    <property type="molecule type" value="Genomic_DNA"/>
</dbReference>
<dbReference type="InParanoid" id="A0A151ZJ81"/>
<feature type="repeat" description="RCC1" evidence="2">
    <location>
        <begin position="117"/>
        <end position="167"/>
    </location>
</feature>